<evidence type="ECO:0008006" key="3">
    <source>
        <dbReference type="Google" id="ProtNLM"/>
    </source>
</evidence>
<gene>
    <name evidence="1" type="ORF">NDU88_010590</name>
</gene>
<name>A0AAV7R0Z9_PLEWA</name>
<comment type="caution">
    <text evidence="1">The sequence shown here is derived from an EMBL/GenBank/DDBJ whole genome shotgun (WGS) entry which is preliminary data.</text>
</comment>
<protein>
    <recommendedName>
        <fullName evidence="3">Secreted protein</fullName>
    </recommendedName>
</protein>
<keyword evidence="2" id="KW-1185">Reference proteome</keyword>
<accession>A0AAV7R0Z9</accession>
<dbReference type="Proteomes" id="UP001066276">
    <property type="component" value="Chromosome 6"/>
</dbReference>
<organism evidence="1 2">
    <name type="scientific">Pleurodeles waltl</name>
    <name type="common">Iberian ribbed newt</name>
    <dbReference type="NCBI Taxonomy" id="8319"/>
    <lineage>
        <taxon>Eukaryota</taxon>
        <taxon>Metazoa</taxon>
        <taxon>Chordata</taxon>
        <taxon>Craniata</taxon>
        <taxon>Vertebrata</taxon>
        <taxon>Euteleostomi</taxon>
        <taxon>Amphibia</taxon>
        <taxon>Batrachia</taxon>
        <taxon>Caudata</taxon>
        <taxon>Salamandroidea</taxon>
        <taxon>Salamandridae</taxon>
        <taxon>Pleurodelinae</taxon>
        <taxon>Pleurodeles</taxon>
    </lineage>
</organism>
<reference evidence="1" key="1">
    <citation type="journal article" date="2022" name="bioRxiv">
        <title>Sequencing and chromosome-scale assembly of the giantPleurodeles waltlgenome.</title>
        <authorList>
            <person name="Brown T."/>
            <person name="Elewa A."/>
            <person name="Iarovenko S."/>
            <person name="Subramanian E."/>
            <person name="Araus A.J."/>
            <person name="Petzold A."/>
            <person name="Susuki M."/>
            <person name="Suzuki K.-i.T."/>
            <person name="Hayashi T."/>
            <person name="Toyoda A."/>
            <person name="Oliveira C."/>
            <person name="Osipova E."/>
            <person name="Leigh N.D."/>
            <person name="Simon A."/>
            <person name="Yun M.H."/>
        </authorList>
    </citation>
    <scope>NUCLEOTIDE SEQUENCE</scope>
    <source>
        <strain evidence="1">20211129_DDA</strain>
        <tissue evidence="1">Liver</tissue>
    </source>
</reference>
<evidence type="ECO:0000313" key="2">
    <source>
        <dbReference type="Proteomes" id="UP001066276"/>
    </source>
</evidence>
<dbReference type="AlphaFoldDB" id="A0AAV7R0Z9"/>
<evidence type="ECO:0000313" key="1">
    <source>
        <dbReference type="EMBL" id="KAJ1144290.1"/>
    </source>
</evidence>
<proteinExistence type="predicted"/>
<sequence length="77" mass="8808">MGRLFRGGLFFLLHESTHERGSTLQSSSYYRPLLCQSLRTSISIAAPRLHLLKSVTVETVETGFISSLWRREVPWSL</sequence>
<dbReference type="EMBL" id="JANPWB010000010">
    <property type="protein sequence ID" value="KAJ1144290.1"/>
    <property type="molecule type" value="Genomic_DNA"/>
</dbReference>